<gene>
    <name evidence="1" type="ORF">WHI96_03805</name>
</gene>
<accession>A0ABV1JQF1</accession>
<name>A0ABV1JQF1_9PSEU</name>
<dbReference type="Proteomes" id="UP001464923">
    <property type="component" value="Unassembled WGS sequence"/>
</dbReference>
<dbReference type="EMBL" id="JBEDNP010000002">
    <property type="protein sequence ID" value="MEQ3537931.1"/>
    <property type="molecule type" value="Genomic_DNA"/>
</dbReference>
<reference evidence="1 2" key="1">
    <citation type="submission" date="2024-03" db="EMBL/GenBank/DDBJ databases">
        <title>Draft genome sequence of Pseudonocardia tropica JCM 19149.</title>
        <authorList>
            <person name="Butdee W."/>
            <person name="Duangmal K."/>
        </authorList>
    </citation>
    <scope>NUCLEOTIDE SEQUENCE [LARGE SCALE GENOMIC DNA]</scope>
    <source>
        <strain evidence="1 2">JCM 19149</strain>
    </source>
</reference>
<proteinExistence type="predicted"/>
<dbReference type="RefSeq" id="WP_345647119.1">
    <property type="nucleotide sequence ID" value="NZ_BAABLY010000049.1"/>
</dbReference>
<evidence type="ECO:0000313" key="2">
    <source>
        <dbReference type="Proteomes" id="UP001464923"/>
    </source>
</evidence>
<organism evidence="1 2">
    <name type="scientific">Pseudonocardia tropica</name>
    <dbReference type="NCBI Taxonomy" id="681289"/>
    <lineage>
        <taxon>Bacteria</taxon>
        <taxon>Bacillati</taxon>
        <taxon>Actinomycetota</taxon>
        <taxon>Actinomycetes</taxon>
        <taxon>Pseudonocardiales</taxon>
        <taxon>Pseudonocardiaceae</taxon>
        <taxon>Pseudonocardia</taxon>
    </lineage>
</organism>
<evidence type="ECO:0000313" key="1">
    <source>
        <dbReference type="EMBL" id="MEQ3537931.1"/>
    </source>
</evidence>
<keyword evidence="2" id="KW-1185">Reference proteome</keyword>
<comment type="caution">
    <text evidence="1">The sequence shown here is derived from an EMBL/GenBank/DDBJ whole genome shotgun (WGS) entry which is preliminary data.</text>
</comment>
<protein>
    <submittedName>
        <fullName evidence="1">Uncharacterized protein</fullName>
    </submittedName>
</protein>
<sequence length="45" mass="4494">MQAEQSEVVGDGLEVACSDPSSTYYGTAACGSDLDGDGVMDGFTG</sequence>